<keyword evidence="2 4" id="KW-0863">Zinc-finger</keyword>
<dbReference type="SUPFAM" id="SSF118310">
    <property type="entry name" value="AN1-like Zinc finger"/>
    <property type="match status" value="1"/>
</dbReference>
<dbReference type="Gene3D" id="4.10.1110.10">
    <property type="entry name" value="AN1-like Zinc finger"/>
    <property type="match status" value="1"/>
</dbReference>
<keyword evidence="3" id="KW-0862">Zinc</keyword>
<evidence type="ECO:0000256" key="2">
    <source>
        <dbReference type="ARBA" id="ARBA00022771"/>
    </source>
</evidence>
<organism evidence="6">
    <name type="scientific">Heligmosomoides polygyrus</name>
    <name type="common">Parasitic roundworm</name>
    <dbReference type="NCBI Taxonomy" id="6339"/>
    <lineage>
        <taxon>Eukaryota</taxon>
        <taxon>Metazoa</taxon>
        <taxon>Ecdysozoa</taxon>
        <taxon>Nematoda</taxon>
        <taxon>Chromadorea</taxon>
        <taxon>Rhabditida</taxon>
        <taxon>Rhabditina</taxon>
        <taxon>Rhabditomorpha</taxon>
        <taxon>Strongyloidea</taxon>
        <taxon>Heligmosomidae</taxon>
        <taxon>Heligmosomoides</taxon>
    </lineage>
</organism>
<gene>
    <name evidence="6" type="ORF">HPBE_LOCUS6395</name>
</gene>
<evidence type="ECO:0000259" key="5">
    <source>
        <dbReference type="PROSITE" id="PS51039"/>
    </source>
</evidence>
<feature type="domain" description="AN1-type" evidence="5">
    <location>
        <begin position="8"/>
        <end position="60"/>
    </location>
</feature>
<evidence type="ECO:0000256" key="4">
    <source>
        <dbReference type="PROSITE-ProRule" id="PRU00449"/>
    </source>
</evidence>
<dbReference type="InterPro" id="IPR035896">
    <property type="entry name" value="AN1-like_Znf"/>
</dbReference>
<dbReference type="SMART" id="SM00154">
    <property type="entry name" value="ZnF_AN1"/>
    <property type="match status" value="1"/>
</dbReference>
<dbReference type="PROSITE" id="PS51039">
    <property type="entry name" value="ZF_AN1"/>
    <property type="match status" value="1"/>
</dbReference>
<dbReference type="EMBL" id="UZAH01025654">
    <property type="protein sequence ID" value="VDO68067.1"/>
    <property type="molecule type" value="Genomic_DNA"/>
</dbReference>
<keyword evidence="1" id="KW-0479">Metal-binding</keyword>
<proteinExistence type="predicted"/>
<dbReference type="AlphaFoldDB" id="A0A3P7Y5L7"/>
<evidence type="ECO:0000256" key="3">
    <source>
        <dbReference type="ARBA" id="ARBA00022833"/>
    </source>
</evidence>
<protein>
    <recommendedName>
        <fullName evidence="5">AN1-type domain-containing protein</fullName>
    </recommendedName>
</protein>
<name>A0A3P7Y5L7_HELPZ</name>
<evidence type="ECO:0000313" key="6">
    <source>
        <dbReference type="EMBL" id="VDO68067.1"/>
    </source>
</evidence>
<sequence>MGTREKSQKSKLRVCRKFNFCRQKLSLSDQEIRCYCNNVFCKRHRDPSKHCCPIDYRITGRNQLMKVSSLWTKFCFASVVAQNALFRITPRWSRNRDAPTKLTL</sequence>
<dbReference type="OrthoDB" id="428577at2759"/>
<dbReference type="GO" id="GO:0008270">
    <property type="term" value="F:zinc ion binding"/>
    <property type="evidence" value="ECO:0007669"/>
    <property type="project" value="UniProtKB-KW"/>
</dbReference>
<accession>A0A3P7Y5L7</accession>
<evidence type="ECO:0000256" key="1">
    <source>
        <dbReference type="ARBA" id="ARBA00022723"/>
    </source>
</evidence>
<reference evidence="6" key="1">
    <citation type="submission" date="2018-11" db="EMBL/GenBank/DDBJ databases">
        <authorList>
            <consortium name="Pathogen Informatics"/>
        </authorList>
    </citation>
    <scope>NUCLEOTIDE SEQUENCE [LARGE SCALE GENOMIC DNA]</scope>
</reference>
<dbReference type="InterPro" id="IPR000058">
    <property type="entry name" value="Znf_AN1"/>
</dbReference>